<evidence type="ECO:0000256" key="1">
    <source>
        <dbReference type="ARBA" id="ARBA00022857"/>
    </source>
</evidence>
<organism evidence="3 4">
    <name type="scientific">Piptocephalis cylindrospora</name>
    <dbReference type="NCBI Taxonomy" id="1907219"/>
    <lineage>
        <taxon>Eukaryota</taxon>
        <taxon>Fungi</taxon>
        <taxon>Fungi incertae sedis</taxon>
        <taxon>Zoopagomycota</taxon>
        <taxon>Zoopagomycotina</taxon>
        <taxon>Zoopagomycetes</taxon>
        <taxon>Zoopagales</taxon>
        <taxon>Piptocephalidaceae</taxon>
        <taxon>Piptocephalis</taxon>
    </lineage>
</organism>
<sequence length="151" mass="16598">EEKAVLAKKAGADHIIYYTKESVPEAVHRLTDGQGVHVVYDGVGKSTFQGSVASLRRLGSMITFGNASGRVEPVDIGLLQKANLRLMRPALFNYMTTRQEFLDLAEPLMDLLATNKLDVHIHATYPLANAAKAHDDLEGRKTTGKLLLRID</sequence>
<dbReference type="PANTHER" id="PTHR48106">
    <property type="entry name" value="QUINONE OXIDOREDUCTASE PIG3-RELATED"/>
    <property type="match status" value="1"/>
</dbReference>
<gene>
    <name evidence="3" type="ORF">BJ684DRAFT_11306</name>
</gene>
<dbReference type="Pfam" id="PF13602">
    <property type="entry name" value="ADH_zinc_N_2"/>
    <property type="match status" value="1"/>
</dbReference>
<accession>A0A4P9Y1D7</accession>
<dbReference type="InterPro" id="IPR036291">
    <property type="entry name" value="NAD(P)-bd_dom_sf"/>
</dbReference>
<dbReference type="AlphaFoldDB" id="A0A4P9Y1D7"/>
<dbReference type="Proteomes" id="UP000267251">
    <property type="component" value="Unassembled WGS sequence"/>
</dbReference>
<keyword evidence="2" id="KW-0560">Oxidoreductase</keyword>
<dbReference type="SUPFAM" id="SSF51735">
    <property type="entry name" value="NAD(P)-binding Rossmann-fold domains"/>
    <property type="match status" value="1"/>
</dbReference>
<evidence type="ECO:0000313" key="3">
    <source>
        <dbReference type="EMBL" id="RKP12573.1"/>
    </source>
</evidence>
<feature type="non-terminal residue" evidence="3">
    <location>
        <position position="1"/>
    </location>
</feature>
<evidence type="ECO:0000313" key="4">
    <source>
        <dbReference type="Proteomes" id="UP000267251"/>
    </source>
</evidence>
<proteinExistence type="predicted"/>
<name>A0A4P9Y1D7_9FUNG</name>
<evidence type="ECO:0000256" key="2">
    <source>
        <dbReference type="ARBA" id="ARBA00023002"/>
    </source>
</evidence>
<protein>
    <submittedName>
        <fullName evidence="3">Quinone oxidoreductase Qor1</fullName>
    </submittedName>
</protein>
<dbReference type="Gene3D" id="3.40.50.720">
    <property type="entry name" value="NAD(P)-binding Rossmann-like Domain"/>
    <property type="match status" value="1"/>
</dbReference>
<dbReference type="GO" id="GO:0070402">
    <property type="term" value="F:NADPH binding"/>
    <property type="evidence" value="ECO:0007669"/>
    <property type="project" value="TreeGrafter"/>
</dbReference>
<dbReference type="Gene3D" id="3.90.180.10">
    <property type="entry name" value="Medium-chain alcohol dehydrogenases, catalytic domain"/>
    <property type="match status" value="1"/>
</dbReference>
<keyword evidence="1" id="KW-0521">NADP</keyword>
<dbReference type="EMBL" id="KZ988283">
    <property type="protein sequence ID" value="RKP12573.1"/>
    <property type="molecule type" value="Genomic_DNA"/>
</dbReference>
<dbReference type="GO" id="GO:0003960">
    <property type="term" value="F:quinone reductase (NADPH) activity"/>
    <property type="evidence" value="ECO:0007669"/>
    <property type="project" value="TreeGrafter"/>
</dbReference>
<reference evidence="4" key="1">
    <citation type="journal article" date="2018" name="Nat. Microbiol.">
        <title>Leveraging single-cell genomics to expand the fungal tree of life.</title>
        <authorList>
            <person name="Ahrendt S.R."/>
            <person name="Quandt C.A."/>
            <person name="Ciobanu D."/>
            <person name="Clum A."/>
            <person name="Salamov A."/>
            <person name="Andreopoulos B."/>
            <person name="Cheng J.F."/>
            <person name="Woyke T."/>
            <person name="Pelin A."/>
            <person name="Henrissat B."/>
            <person name="Reynolds N.K."/>
            <person name="Benny G.L."/>
            <person name="Smith M.E."/>
            <person name="James T.Y."/>
            <person name="Grigoriev I.V."/>
        </authorList>
    </citation>
    <scope>NUCLEOTIDE SEQUENCE [LARGE SCALE GENOMIC DNA]</scope>
</reference>
<dbReference type="OrthoDB" id="48317at2759"/>
<dbReference type="GO" id="GO:0005829">
    <property type="term" value="C:cytosol"/>
    <property type="evidence" value="ECO:0007669"/>
    <property type="project" value="TreeGrafter"/>
</dbReference>
<dbReference type="PANTHER" id="PTHR48106:SF13">
    <property type="entry name" value="QUINONE OXIDOREDUCTASE-RELATED"/>
    <property type="match status" value="1"/>
</dbReference>
<keyword evidence="4" id="KW-1185">Reference proteome</keyword>
<dbReference type="GO" id="GO:0035925">
    <property type="term" value="F:mRNA 3'-UTR AU-rich region binding"/>
    <property type="evidence" value="ECO:0007669"/>
    <property type="project" value="TreeGrafter"/>
</dbReference>